<dbReference type="Gene3D" id="3.40.50.2000">
    <property type="entry name" value="Glycogen Phosphorylase B"/>
    <property type="match status" value="2"/>
</dbReference>
<dbReference type="RefSeq" id="WP_345166839.1">
    <property type="nucleotide sequence ID" value="NZ_BAABJK010000004.1"/>
</dbReference>
<dbReference type="PANTHER" id="PTHR12526">
    <property type="entry name" value="GLYCOSYLTRANSFERASE"/>
    <property type="match status" value="1"/>
</dbReference>
<dbReference type="Pfam" id="PF13477">
    <property type="entry name" value="Glyco_trans_4_2"/>
    <property type="match status" value="1"/>
</dbReference>
<evidence type="ECO:0000259" key="1">
    <source>
        <dbReference type="Pfam" id="PF00534"/>
    </source>
</evidence>
<dbReference type="CDD" id="cd03808">
    <property type="entry name" value="GT4_CapM-like"/>
    <property type="match status" value="1"/>
</dbReference>
<dbReference type="InterPro" id="IPR001296">
    <property type="entry name" value="Glyco_trans_1"/>
</dbReference>
<reference evidence="4" key="1">
    <citation type="journal article" date="2019" name="Int. J. Syst. Evol. Microbiol.">
        <title>The Global Catalogue of Microorganisms (GCM) 10K type strain sequencing project: providing services to taxonomists for standard genome sequencing and annotation.</title>
        <authorList>
            <consortium name="The Broad Institute Genomics Platform"/>
            <consortium name="The Broad Institute Genome Sequencing Center for Infectious Disease"/>
            <person name="Wu L."/>
            <person name="Ma J."/>
        </authorList>
    </citation>
    <scope>NUCLEOTIDE SEQUENCE [LARGE SCALE GENOMIC DNA]</scope>
    <source>
        <strain evidence="4">JCM 18287</strain>
    </source>
</reference>
<keyword evidence="4" id="KW-1185">Reference proteome</keyword>
<dbReference type="Pfam" id="PF00534">
    <property type="entry name" value="Glycos_transf_1"/>
    <property type="match status" value="1"/>
</dbReference>
<name>A0ABP9HCR7_9FLAO</name>
<evidence type="ECO:0000313" key="4">
    <source>
        <dbReference type="Proteomes" id="UP001501692"/>
    </source>
</evidence>
<dbReference type="PANTHER" id="PTHR12526:SF638">
    <property type="entry name" value="SPORE COAT PROTEIN SA"/>
    <property type="match status" value="1"/>
</dbReference>
<accession>A0ABP9HCR7</accession>
<feature type="domain" description="Glycosyltransferase subfamily 4-like N-terminal" evidence="2">
    <location>
        <begin position="3"/>
        <end position="150"/>
    </location>
</feature>
<comment type="caution">
    <text evidence="3">The sequence shown here is derived from an EMBL/GenBank/DDBJ whole genome shotgun (WGS) entry which is preliminary data.</text>
</comment>
<protein>
    <submittedName>
        <fullName evidence="3">Glycosyltransferase family 4 protein</fullName>
    </submittedName>
</protein>
<dbReference type="EMBL" id="BAABJK010000004">
    <property type="protein sequence ID" value="GAA4967520.1"/>
    <property type="molecule type" value="Genomic_DNA"/>
</dbReference>
<feature type="domain" description="Glycosyl transferase family 1" evidence="1">
    <location>
        <begin position="187"/>
        <end position="350"/>
    </location>
</feature>
<dbReference type="InterPro" id="IPR028098">
    <property type="entry name" value="Glyco_trans_4-like_N"/>
</dbReference>
<evidence type="ECO:0000313" key="3">
    <source>
        <dbReference type="EMBL" id="GAA4967520.1"/>
    </source>
</evidence>
<organism evidence="3 4">
    <name type="scientific">Algibacter aquimarinus</name>
    <dbReference type="NCBI Taxonomy" id="1136748"/>
    <lineage>
        <taxon>Bacteria</taxon>
        <taxon>Pseudomonadati</taxon>
        <taxon>Bacteroidota</taxon>
        <taxon>Flavobacteriia</taxon>
        <taxon>Flavobacteriales</taxon>
        <taxon>Flavobacteriaceae</taxon>
        <taxon>Algibacter</taxon>
    </lineage>
</organism>
<proteinExistence type="predicted"/>
<dbReference type="SUPFAM" id="SSF53756">
    <property type="entry name" value="UDP-Glycosyltransferase/glycogen phosphorylase"/>
    <property type="match status" value="1"/>
</dbReference>
<evidence type="ECO:0000259" key="2">
    <source>
        <dbReference type="Pfam" id="PF13477"/>
    </source>
</evidence>
<gene>
    <name evidence="3" type="ORF">GCM10023315_16180</name>
</gene>
<dbReference type="Proteomes" id="UP001501692">
    <property type="component" value="Unassembled WGS sequence"/>
</dbReference>
<sequence length="375" mass="42856">MPKVLIVVNVDWFFISHRLCIAEKAVELGWQVLVAAEDTGRSNEIINKGITFINMSFSRSGTNFLQESKTLMLFYKLYKKVKPDIIHHVTLKPVIYGSVVSKLLKVKGTLNAISGLGYNFTSNRQGLVQKVMIRLMKYGFNQNNLSIIFQNQDDYQETLKLGIISKFNTINFIKGSGVNLYEFNYSKPFNNGKIEILLPTRMLWDKGVSELREATKILKDKYRGKVLFVLAGLADNDNKAGVPEDYLKDWEEKDYVKWIGYNKDMVNIYKQSDIVVLPSYREGIPKSLIEACAVGRPIVTTNAIGCKECVDEGKNGYKVPVKSILELAIAIEKLILSESDRLRMGNYSRNKAEKEFSQEMVINKHLNIYKELYEK</sequence>